<dbReference type="InterPro" id="IPR011701">
    <property type="entry name" value="MFS"/>
</dbReference>
<dbReference type="PANTHER" id="PTHR23513">
    <property type="entry name" value="INTEGRAL MEMBRANE EFFLUX PROTEIN-RELATED"/>
    <property type="match status" value="1"/>
</dbReference>
<evidence type="ECO:0000256" key="4">
    <source>
        <dbReference type="ARBA" id="ARBA00022989"/>
    </source>
</evidence>
<comment type="subcellular location">
    <subcellularLocation>
        <location evidence="1">Cell membrane</location>
        <topology evidence="1">Multi-pass membrane protein</topology>
    </subcellularLocation>
</comment>
<feature type="transmembrane region" description="Helical" evidence="7">
    <location>
        <begin position="273"/>
        <end position="293"/>
    </location>
</feature>
<dbReference type="PANTHER" id="PTHR23513:SF6">
    <property type="entry name" value="MAJOR FACILITATOR SUPERFAMILY ASSOCIATED DOMAIN-CONTAINING PROTEIN"/>
    <property type="match status" value="1"/>
</dbReference>
<keyword evidence="4 7" id="KW-1133">Transmembrane helix</keyword>
<keyword evidence="3 7" id="KW-0812">Transmembrane</keyword>
<feature type="transmembrane region" description="Helical" evidence="7">
    <location>
        <begin position="39"/>
        <end position="61"/>
    </location>
</feature>
<feature type="transmembrane region" description="Helical" evidence="7">
    <location>
        <begin position="361"/>
        <end position="379"/>
    </location>
</feature>
<gene>
    <name evidence="8" type="ORF">SAMN05443287_10492</name>
</gene>
<feature type="transmembrane region" description="Helical" evidence="7">
    <location>
        <begin position="160"/>
        <end position="179"/>
    </location>
</feature>
<dbReference type="GO" id="GO:0022857">
    <property type="term" value="F:transmembrane transporter activity"/>
    <property type="evidence" value="ECO:0007669"/>
    <property type="project" value="InterPro"/>
</dbReference>
<feature type="transmembrane region" description="Helical" evidence="7">
    <location>
        <begin position="240"/>
        <end position="261"/>
    </location>
</feature>
<sequence length="427" mass="42585">MRRNAVLFVAVSLLAGFGGSAMALVAGIWLLDLTGSPGLAALAGLCVYAPTLAGPWLGILVDRLPRRPLVIATNLTLTATLPTLLAVRSPAQAWLLLCVSTVYGVAYVLVDAGESALLPAALSPADLRHVNGARASAQEGVKLVAPLAGAGLYAWQGGHVVALLAAVLPALAAVGYAALRLTRRPPAAHRPRGVRAGFAVLSGAASIRVPVGLAAVTIGMSGFTTAAGYAVVTDVLGRPATVLGVLLSAQGAGSLVGGLIVGRLLARYPPTAVGVAGTVLFAASCLIRCLPWWPGVVAASVVAGVGLPWALVAAVTAVQTHSPDALLGRVAATANTIMFGPIVVTTAVGSAAVLLGARPPLALAATVCLIAGALGGRLATASRSAPRHPARGSRRSGRPARPGPSDASSGSGHPRPSRTSSSRRSAP</sequence>
<feature type="transmembrane region" description="Helical" evidence="7">
    <location>
        <begin position="93"/>
        <end position="110"/>
    </location>
</feature>
<feature type="transmembrane region" description="Helical" evidence="7">
    <location>
        <begin position="299"/>
        <end position="318"/>
    </location>
</feature>
<dbReference type="Pfam" id="PF07690">
    <property type="entry name" value="MFS_1"/>
    <property type="match status" value="1"/>
</dbReference>
<proteinExistence type="predicted"/>
<dbReference type="AlphaFoldDB" id="A0A1H6Y7C8"/>
<evidence type="ECO:0000313" key="8">
    <source>
        <dbReference type="EMBL" id="SEJ37161.1"/>
    </source>
</evidence>
<dbReference type="SUPFAM" id="SSF103473">
    <property type="entry name" value="MFS general substrate transporter"/>
    <property type="match status" value="1"/>
</dbReference>
<dbReference type="STRING" id="1144548.SAMN05443287_10492"/>
<evidence type="ECO:0000256" key="1">
    <source>
        <dbReference type="ARBA" id="ARBA00004651"/>
    </source>
</evidence>
<evidence type="ECO:0000256" key="5">
    <source>
        <dbReference type="ARBA" id="ARBA00023136"/>
    </source>
</evidence>
<dbReference type="Gene3D" id="1.20.1250.20">
    <property type="entry name" value="MFS general substrate transporter like domains"/>
    <property type="match status" value="2"/>
</dbReference>
<dbReference type="GO" id="GO:0005886">
    <property type="term" value="C:plasma membrane"/>
    <property type="evidence" value="ECO:0007669"/>
    <property type="project" value="UniProtKB-SubCell"/>
</dbReference>
<feature type="region of interest" description="Disordered" evidence="6">
    <location>
        <begin position="381"/>
        <end position="427"/>
    </location>
</feature>
<dbReference type="CDD" id="cd06173">
    <property type="entry name" value="MFS_MefA_like"/>
    <property type="match status" value="1"/>
</dbReference>
<dbReference type="Proteomes" id="UP000198707">
    <property type="component" value="Unassembled WGS sequence"/>
</dbReference>
<name>A0A1H6Y7C8_9ACTN</name>
<protein>
    <submittedName>
        <fullName evidence="8">Predicted arabinose efflux permease, MFS family</fullName>
    </submittedName>
</protein>
<evidence type="ECO:0000313" key="9">
    <source>
        <dbReference type="Proteomes" id="UP000198707"/>
    </source>
</evidence>
<feature type="transmembrane region" description="Helical" evidence="7">
    <location>
        <begin position="199"/>
        <end position="220"/>
    </location>
</feature>
<dbReference type="InterPro" id="IPR036259">
    <property type="entry name" value="MFS_trans_sf"/>
</dbReference>
<keyword evidence="2" id="KW-1003">Cell membrane</keyword>
<organism evidence="8 9">
    <name type="scientific">Micromonospora phaseoli</name>
    <dbReference type="NCBI Taxonomy" id="1144548"/>
    <lineage>
        <taxon>Bacteria</taxon>
        <taxon>Bacillati</taxon>
        <taxon>Actinomycetota</taxon>
        <taxon>Actinomycetes</taxon>
        <taxon>Micromonosporales</taxon>
        <taxon>Micromonosporaceae</taxon>
        <taxon>Micromonospora</taxon>
    </lineage>
</organism>
<evidence type="ECO:0000256" key="2">
    <source>
        <dbReference type="ARBA" id="ARBA00022475"/>
    </source>
</evidence>
<evidence type="ECO:0000256" key="3">
    <source>
        <dbReference type="ARBA" id="ARBA00022692"/>
    </source>
</evidence>
<dbReference type="RefSeq" id="WP_198413998.1">
    <property type="nucleotide sequence ID" value="NZ_BOPI01000027.1"/>
</dbReference>
<accession>A0A1H6Y7C8</accession>
<feature type="compositionally biased region" description="Low complexity" evidence="6">
    <location>
        <begin position="399"/>
        <end position="427"/>
    </location>
</feature>
<reference evidence="9" key="1">
    <citation type="submission" date="2016-10" db="EMBL/GenBank/DDBJ databases">
        <authorList>
            <person name="Varghese N."/>
            <person name="Submissions S."/>
        </authorList>
    </citation>
    <scope>NUCLEOTIDE SEQUENCE [LARGE SCALE GENOMIC DNA]</scope>
    <source>
        <strain evidence="9">CGMCC 4.7038</strain>
    </source>
</reference>
<evidence type="ECO:0000256" key="7">
    <source>
        <dbReference type="SAM" id="Phobius"/>
    </source>
</evidence>
<feature type="compositionally biased region" description="Basic residues" evidence="6">
    <location>
        <begin position="385"/>
        <end position="398"/>
    </location>
</feature>
<evidence type="ECO:0000256" key="6">
    <source>
        <dbReference type="SAM" id="MobiDB-lite"/>
    </source>
</evidence>
<dbReference type="EMBL" id="FNYV01000004">
    <property type="protein sequence ID" value="SEJ37161.1"/>
    <property type="molecule type" value="Genomic_DNA"/>
</dbReference>
<keyword evidence="5 7" id="KW-0472">Membrane</keyword>
<feature type="transmembrane region" description="Helical" evidence="7">
    <location>
        <begin position="330"/>
        <end position="355"/>
    </location>
</feature>
<keyword evidence="9" id="KW-1185">Reference proteome</keyword>